<dbReference type="PANTHER" id="PTHR18901:SF38">
    <property type="entry name" value="PSEUDOURIDINE-5'-PHOSPHATASE"/>
    <property type="match status" value="1"/>
</dbReference>
<dbReference type="OrthoDB" id="9797743at2"/>
<dbReference type="Gene3D" id="3.40.50.1000">
    <property type="entry name" value="HAD superfamily/HAD-like"/>
    <property type="match status" value="1"/>
</dbReference>
<dbReference type="InterPro" id="IPR023198">
    <property type="entry name" value="PGP-like_dom2"/>
</dbReference>
<dbReference type="InterPro" id="IPR006439">
    <property type="entry name" value="HAD-SF_hydro_IA"/>
</dbReference>
<dbReference type="Pfam" id="PF13419">
    <property type="entry name" value="HAD_2"/>
    <property type="match status" value="1"/>
</dbReference>
<dbReference type="EMBL" id="VAUV01000014">
    <property type="protein sequence ID" value="TLD69355.1"/>
    <property type="molecule type" value="Genomic_DNA"/>
</dbReference>
<dbReference type="AlphaFoldDB" id="A0A5R8KBQ0"/>
<accession>A0A5R8KBQ0</accession>
<dbReference type="SFLD" id="SFLDG01129">
    <property type="entry name" value="C1.5:_HAD__Beta-PGM__Phosphata"/>
    <property type="match status" value="1"/>
</dbReference>
<protein>
    <submittedName>
        <fullName evidence="1">HAD family phosphatase</fullName>
    </submittedName>
</protein>
<organism evidence="1 2">
    <name type="scientific">Phragmitibacter flavus</name>
    <dbReference type="NCBI Taxonomy" id="2576071"/>
    <lineage>
        <taxon>Bacteria</taxon>
        <taxon>Pseudomonadati</taxon>
        <taxon>Verrucomicrobiota</taxon>
        <taxon>Verrucomicrobiia</taxon>
        <taxon>Verrucomicrobiales</taxon>
        <taxon>Verrucomicrobiaceae</taxon>
        <taxon>Phragmitibacter</taxon>
    </lineage>
</organism>
<dbReference type="SUPFAM" id="SSF56784">
    <property type="entry name" value="HAD-like"/>
    <property type="match status" value="1"/>
</dbReference>
<proteinExistence type="predicted"/>
<dbReference type="PRINTS" id="PR00413">
    <property type="entry name" value="HADHALOGNASE"/>
</dbReference>
<dbReference type="InterPro" id="IPR023214">
    <property type="entry name" value="HAD_sf"/>
</dbReference>
<dbReference type="Proteomes" id="UP000306196">
    <property type="component" value="Unassembled WGS sequence"/>
</dbReference>
<comment type="caution">
    <text evidence="1">The sequence shown here is derived from an EMBL/GenBank/DDBJ whole genome shotgun (WGS) entry which is preliminary data.</text>
</comment>
<dbReference type="Gene3D" id="1.10.150.240">
    <property type="entry name" value="Putative phosphatase, domain 2"/>
    <property type="match status" value="1"/>
</dbReference>
<dbReference type="NCBIfam" id="TIGR01509">
    <property type="entry name" value="HAD-SF-IA-v3"/>
    <property type="match status" value="1"/>
</dbReference>
<dbReference type="RefSeq" id="WP_138087772.1">
    <property type="nucleotide sequence ID" value="NZ_VAUV01000014.1"/>
</dbReference>
<keyword evidence="2" id="KW-1185">Reference proteome</keyword>
<sequence>MNSSAPVRGLIFDFDGLMVDTETAIYQAWHELYQEHGHPLTIETWAQCVGSDFGHYDPAVELERLIQRTLPWESITQRRRQRVTELLQHQDTLPGVRELLQQACDHSIPCAVASSSSSNWVNGWLQKLDLLSFFQNVTTLDDVGRAKPDPGLFLHASSQLGLPPADLLVIEDSQNGLRAATAAGMRCLIVAGEITRHLGFAQAWQQRQSLQGFNLESII</sequence>
<name>A0A5R8KBQ0_9BACT</name>
<gene>
    <name evidence="1" type="ORF">FEM03_18480</name>
</gene>
<evidence type="ECO:0000313" key="1">
    <source>
        <dbReference type="EMBL" id="TLD69355.1"/>
    </source>
</evidence>
<dbReference type="InterPro" id="IPR036412">
    <property type="entry name" value="HAD-like_sf"/>
</dbReference>
<dbReference type="PANTHER" id="PTHR18901">
    <property type="entry name" value="2-DEOXYGLUCOSE-6-PHOSPHATE PHOSPHATASE 2"/>
    <property type="match status" value="1"/>
</dbReference>
<dbReference type="SFLD" id="SFLDS00003">
    <property type="entry name" value="Haloacid_Dehalogenase"/>
    <property type="match status" value="1"/>
</dbReference>
<evidence type="ECO:0000313" key="2">
    <source>
        <dbReference type="Proteomes" id="UP000306196"/>
    </source>
</evidence>
<reference evidence="1 2" key="1">
    <citation type="submission" date="2019-05" db="EMBL/GenBank/DDBJ databases">
        <title>Verrucobacter flavum gen. nov., sp. nov. a new member of the family Verrucomicrobiaceae.</title>
        <authorList>
            <person name="Szuroczki S."/>
            <person name="Abbaszade G."/>
            <person name="Szabo A."/>
            <person name="Felfoldi T."/>
            <person name="Schumann P."/>
            <person name="Boka K."/>
            <person name="Keki Z."/>
            <person name="Toumi M."/>
            <person name="Toth E."/>
        </authorList>
    </citation>
    <scope>NUCLEOTIDE SEQUENCE [LARGE SCALE GENOMIC DNA]</scope>
    <source>
        <strain evidence="1 2">MG-N-17</strain>
    </source>
</reference>
<dbReference type="InterPro" id="IPR041492">
    <property type="entry name" value="HAD_2"/>
</dbReference>